<evidence type="ECO:0000313" key="2">
    <source>
        <dbReference type="EMBL" id="UZF88348.1"/>
    </source>
</evidence>
<protein>
    <submittedName>
        <fullName evidence="2">Uncharacterized protein</fullName>
    </submittedName>
</protein>
<accession>A0A9E8CT47</accession>
<gene>
    <name evidence="2" type="ORF">NWE54_06055</name>
</gene>
<keyword evidence="1" id="KW-1133">Transmembrane helix</keyword>
<proteinExistence type="predicted"/>
<name>A0A9E8CT47_9HYPH</name>
<evidence type="ECO:0000256" key="1">
    <source>
        <dbReference type="SAM" id="Phobius"/>
    </source>
</evidence>
<keyword evidence="1" id="KW-0472">Membrane</keyword>
<keyword evidence="1" id="KW-0812">Transmembrane</keyword>
<sequence>MRLASWLLIGGGAILCLVTFAGWVALNVFACGLHSGGCSLIRFRFRWEDTEALTVFVPPFVLGGILAATGIVLRMASHQKPR</sequence>
<organism evidence="2">
    <name type="scientific">Bosea sp. NBC_00436</name>
    <dbReference type="NCBI Taxonomy" id="2969620"/>
    <lineage>
        <taxon>Bacteria</taxon>
        <taxon>Pseudomonadati</taxon>
        <taxon>Pseudomonadota</taxon>
        <taxon>Alphaproteobacteria</taxon>
        <taxon>Hyphomicrobiales</taxon>
        <taxon>Boseaceae</taxon>
        <taxon>Bosea</taxon>
    </lineage>
</organism>
<dbReference type="EMBL" id="CP102774">
    <property type="protein sequence ID" value="UZF88348.1"/>
    <property type="molecule type" value="Genomic_DNA"/>
</dbReference>
<reference evidence="2" key="1">
    <citation type="submission" date="2022-08" db="EMBL/GenBank/DDBJ databases">
        <title>Complete Genome Sequences of 2 Bosea sp. soil isolates.</title>
        <authorList>
            <person name="Alvarez Arevalo M."/>
            <person name="Sterndorff E.B."/>
            <person name="Faurdal D."/>
            <person name="Joergensen T.S."/>
            <person name="Weber T."/>
        </authorList>
    </citation>
    <scope>NUCLEOTIDE SEQUENCE</scope>
    <source>
        <strain evidence="2">NBC_00436</strain>
    </source>
</reference>
<dbReference type="AlphaFoldDB" id="A0A9E8CT47"/>
<feature type="transmembrane region" description="Helical" evidence="1">
    <location>
        <begin position="54"/>
        <end position="73"/>
    </location>
</feature>